<evidence type="ECO:0000313" key="2">
    <source>
        <dbReference type="Proteomes" id="UP000231581"/>
    </source>
</evidence>
<dbReference type="Proteomes" id="UP000231581">
    <property type="component" value="Unassembled WGS sequence"/>
</dbReference>
<dbReference type="AlphaFoldDB" id="A0A2H0BS31"/>
<comment type="caution">
    <text evidence="1">The sequence shown here is derived from an EMBL/GenBank/DDBJ whole genome shotgun (WGS) entry which is preliminary data.</text>
</comment>
<name>A0A2H0BS31_9BACT</name>
<proteinExistence type="predicted"/>
<reference evidence="1 2" key="1">
    <citation type="submission" date="2017-09" db="EMBL/GenBank/DDBJ databases">
        <title>Depth-based differentiation of microbial function through sediment-hosted aquifers and enrichment of novel symbionts in the deep terrestrial subsurface.</title>
        <authorList>
            <person name="Probst A.J."/>
            <person name="Ladd B."/>
            <person name="Jarett J.K."/>
            <person name="Geller-Mcgrath D.E."/>
            <person name="Sieber C.M."/>
            <person name="Emerson J.B."/>
            <person name="Anantharaman K."/>
            <person name="Thomas B.C."/>
            <person name="Malmstrom R."/>
            <person name="Stieglmeier M."/>
            <person name="Klingl A."/>
            <person name="Woyke T."/>
            <person name="Ryan C.M."/>
            <person name="Banfield J.F."/>
        </authorList>
    </citation>
    <scope>NUCLEOTIDE SEQUENCE [LARGE SCALE GENOMIC DNA]</scope>
    <source>
        <strain evidence="1">CG22_combo_CG10-13_8_21_14_all_47_17</strain>
    </source>
</reference>
<organism evidence="1 2">
    <name type="scientific">Candidatus Uhrbacteria bacterium CG22_combo_CG10-13_8_21_14_all_47_17</name>
    <dbReference type="NCBI Taxonomy" id="1975041"/>
    <lineage>
        <taxon>Bacteria</taxon>
        <taxon>Candidatus Uhriibacteriota</taxon>
    </lineage>
</organism>
<sequence length="304" mass="34442">MFFQKSSNEACVKCAFIYAPLEEARGIEGLAVDSSIISFYCVESVMGNSYIIEELLGNTLGEKRTQDIEVPDGKWVARASVLREIEDGEELTRGHYHEEDAGLYRIIGTKPEEKYTTETSEDNASYKGIRNSSLYRVFMLVGSEPFGIVIYETTNSKRVGGLYFESARQVHKGELGRGLKVAMPTCAREAREPDPEDPQPRRDRRRHYACWARLSEVAALMGLSTKEVLERFHLFADADARGVPVLFASKRDEIHGKVISKSAVKRFKEAEFPQLFDRDLSTIWVRQGFAKTVLRLHALNYTPD</sequence>
<accession>A0A2H0BS31</accession>
<protein>
    <submittedName>
        <fullName evidence="1">Uncharacterized protein</fullName>
    </submittedName>
</protein>
<evidence type="ECO:0000313" key="1">
    <source>
        <dbReference type="EMBL" id="PIP60451.1"/>
    </source>
</evidence>
<gene>
    <name evidence="1" type="ORF">COX00_03105</name>
</gene>
<dbReference type="EMBL" id="PCSZ01000062">
    <property type="protein sequence ID" value="PIP60451.1"/>
    <property type="molecule type" value="Genomic_DNA"/>
</dbReference>